<dbReference type="Gene3D" id="3.20.20.70">
    <property type="entry name" value="Aldolase class I"/>
    <property type="match status" value="1"/>
</dbReference>
<keyword evidence="3" id="KW-0288">FMN</keyword>
<accession>A0A074YA76</accession>
<feature type="domain" description="NADH:flavin oxidoreductase/NADH oxidase N-terminal" evidence="5">
    <location>
        <begin position="14"/>
        <end position="327"/>
    </location>
</feature>
<name>A0A074YA76_AURSE</name>
<protein>
    <recommendedName>
        <fullName evidence="5">NADH:flavin oxidoreductase/NADH oxidase N-terminal domain-containing protein</fullName>
    </recommendedName>
</protein>
<dbReference type="InterPro" id="IPR013785">
    <property type="entry name" value="Aldolase_TIM"/>
</dbReference>
<keyword evidence="7" id="KW-1185">Reference proteome</keyword>
<keyword evidence="4" id="KW-0560">Oxidoreductase</keyword>
<evidence type="ECO:0000313" key="7">
    <source>
        <dbReference type="Proteomes" id="UP000030641"/>
    </source>
</evidence>
<dbReference type="PANTHER" id="PTHR43656:SF2">
    <property type="entry name" value="BINDING OXIDOREDUCTASE, PUTATIVE (AFU_ORTHOLOGUE AFUA_2G08260)-RELATED"/>
    <property type="match status" value="1"/>
</dbReference>
<dbReference type="GO" id="GO:0010181">
    <property type="term" value="F:FMN binding"/>
    <property type="evidence" value="ECO:0007669"/>
    <property type="project" value="InterPro"/>
</dbReference>
<reference evidence="6 7" key="1">
    <citation type="journal article" date="2014" name="BMC Genomics">
        <title>Genome sequencing of four Aureobasidium pullulans varieties: biotechnological potential, stress tolerance, and description of new species.</title>
        <authorList>
            <person name="Gostin Ar C."/>
            <person name="Ohm R.A."/>
            <person name="Kogej T."/>
            <person name="Sonjak S."/>
            <person name="Turk M."/>
            <person name="Zajc J."/>
            <person name="Zalar P."/>
            <person name="Grube M."/>
            <person name="Sun H."/>
            <person name="Han J."/>
            <person name="Sharma A."/>
            <person name="Chiniquy J."/>
            <person name="Ngan C.Y."/>
            <person name="Lipzen A."/>
            <person name="Barry K."/>
            <person name="Grigoriev I.V."/>
            <person name="Gunde-Cimerman N."/>
        </authorList>
    </citation>
    <scope>NUCLEOTIDE SEQUENCE [LARGE SCALE GENOMIC DNA]</scope>
    <source>
        <strain evidence="6 7">EXF-2481</strain>
    </source>
</reference>
<gene>
    <name evidence="6" type="ORF">AUEXF2481DRAFT_5566</name>
</gene>
<dbReference type="STRING" id="1043005.A0A074YA76"/>
<keyword evidence="2" id="KW-0285">Flavoprotein</keyword>
<dbReference type="HOGENOM" id="CLU_012153_6_2_1"/>
<sequence length="386" mass="41474">MAERLANNGQVNLELVKVYETWGQGGWGAVMTGNVMVDERFKNSAKDTTIQNSKSTAEVETWRQIAQGIKSQGALAIMQINHPGRQAGAGSRGFFEKNIAPSAIALNFGDNLVAKGIVKLKFGSPAEMTLAQIQTVVHQFVDAAKFAQQVGFDGVTVHAAHGYLLSDFLSPKSNVRTDAYGGTPEKRAKIVVDIVEATRKAVGPDFSISVKINSADQQYDAGSDAVLKQTDTLVAQNIDFLEISGGSYENPKMMGSEAPSPSARTRNREAFFLDFALAVRERHPKLHLMLTGGFRTRTGMNSALQAKGCDLIGIGRPAATLPDFPRSVVGIGAGKDINDAEAGLQLHKVKEPWLAKQLPFPQLQRALAGGAETAFYSQKIGEMGKA</sequence>
<evidence type="ECO:0000256" key="3">
    <source>
        <dbReference type="ARBA" id="ARBA00022643"/>
    </source>
</evidence>
<evidence type="ECO:0000313" key="6">
    <source>
        <dbReference type="EMBL" id="KEQ94673.1"/>
    </source>
</evidence>
<evidence type="ECO:0000256" key="2">
    <source>
        <dbReference type="ARBA" id="ARBA00022630"/>
    </source>
</evidence>
<dbReference type="SUPFAM" id="SSF51395">
    <property type="entry name" value="FMN-linked oxidoreductases"/>
    <property type="match status" value="1"/>
</dbReference>
<dbReference type="Proteomes" id="UP000030641">
    <property type="component" value="Unassembled WGS sequence"/>
</dbReference>
<dbReference type="Pfam" id="PF00724">
    <property type="entry name" value="Oxidored_FMN"/>
    <property type="match status" value="1"/>
</dbReference>
<dbReference type="InParanoid" id="A0A074YA76"/>
<dbReference type="EMBL" id="KL584761">
    <property type="protein sequence ID" value="KEQ94673.1"/>
    <property type="molecule type" value="Genomic_DNA"/>
</dbReference>
<proteinExistence type="inferred from homology"/>
<dbReference type="GeneID" id="25369040"/>
<evidence type="ECO:0000256" key="4">
    <source>
        <dbReference type="ARBA" id="ARBA00023002"/>
    </source>
</evidence>
<dbReference type="AlphaFoldDB" id="A0A074YA76"/>
<evidence type="ECO:0000259" key="5">
    <source>
        <dbReference type="Pfam" id="PF00724"/>
    </source>
</evidence>
<dbReference type="GO" id="GO:0016491">
    <property type="term" value="F:oxidoreductase activity"/>
    <property type="evidence" value="ECO:0007669"/>
    <property type="project" value="UniProtKB-KW"/>
</dbReference>
<dbReference type="RefSeq" id="XP_013343077.1">
    <property type="nucleotide sequence ID" value="XM_013487623.1"/>
</dbReference>
<dbReference type="OrthoDB" id="1663137at2759"/>
<dbReference type="InterPro" id="IPR051799">
    <property type="entry name" value="NADH_flavin_oxidoreductase"/>
</dbReference>
<evidence type="ECO:0000256" key="1">
    <source>
        <dbReference type="ARBA" id="ARBA00005979"/>
    </source>
</evidence>
<comment type="similarity">
    <text evidence="1">Belongs to the NADH:flavin oxidoreductase/NADH oxidase family.</text>
</comment>
<dbReference type="InterPro" id="IPR001155">
    <property type="entry name" value="OxRdtase_FMN_N"/>
</dbReference>
<dbReference type="PANTHER" id="PTHR43656">
    <property type="entry name" value="BINDING OXIDOREDUCTASE, PUTATIVE (AFU_ORTHOLOGUE AFUA_2G08260)-RELATED"/>
    <property type="match status" value="1"/>
</dbReference>
<dbReference type="OMA" id="VYATWAR"/>
<organism evidence="6 7">
    <name type="scientific">Aureobasidium subglaciale (strain EXF-2481)</name>
    <name type="common">Aureobasidium pullulans var. subglaciale</name>
    <dbReference type="NCBI Taxonomy" id="1043005"/>
    <lineage>
        <taxon>Eukaryota</taxon>
        <taxon>Fungi</taxon>
        <taxon>Dikarya</taxon>
        <taxon>Ascomycota</taxon>
        <taxon>Pezizomycotina</taxon>
        <taxon>Dothideomycetes</taxon>
        <taxon>Dothideomycetidae</taxon>
        <taxon>Dothideales</taxon>
        <taxon>Saccotheciaceae</taxon>
        <taxon>Aureobasidium</taxon>
    </lineage>
</organism>